<accession>A0A2T0SYL2</accession>
<protein>
    <submittedName>
        <fullName evidence="1">Uncharacterized protein</fullName>
    </submittedName>
</protein>
<proteinExistence type="predicted"/>
<dbReference type="EMBL" id="PVTE01000009">
    <property type="protein sequence ID" value="PRY38479.1"/>
    <property type="molecule type" value="Genomic_DNA"/>
</dbReference>
<gene>
    <name evidence="1" type="ORF">CLV58_109206</name>
</gene>
<comment type="caution">
    <text evidence="1">The sequence shown here is derived from an EMBL/GenBank/DDBJ whole genome shotgun (WGS) entry which is preliminary data.</text>
</comment>
<sequence>MNTEAADFDDGDWTEYILDEAKRLVQLQQDPDYQLYLNQLKNLYERYRIPFLI</sequence>
<evidence type="ECO:0000313" key="2">
    <source>
        <dbReference type="Proteomes" id="UP000238375"/>
    </source>
</evidence>
<name>A0A2T0SYL2_9BACT</name>
<organism evidence="1 2">
    <name type="scientific">Spirosoma oryzae</name>
    <dbReference type="NCBI Taxonomy" id="1469603"/>
    <lineage>
        <taxon>Bacteria</taxon>
        <taxon>Pseudomonadati</taxon>
        <taxon>Bacteroidota</taxon>
        <taxon>Cytophagia</taxon>
        <taxon>Cytophagales</taxon>
        <taxon>Cytophagaceae</taxon>
        <taxon>Spirosoma</taxon>
    </lineage>
</organism>
<dbReference type="Proteomes" id="UP000238375">
    <property type="component" value="Unassembled WGS sequence"/>
</dbReference>
<reference evidence="1 2" key="1">
    <citation type="submission" date="2018-03" db="EMBL/GenBank/DDBJ databases">
        <title>Genomic Encyclopedia of Archaeal and Bacterial Type Strains, Phase II (KMG-II): from individual species to whole genera.</title>
        <authorList>
            <person name="Goeker M."/>
        </authorList>
    </citation>
    <scope>NUCLEOTIDE SEQUENCE [LARGE SCALE GENOMIC DNA]</scope>
    <source>
        <strain evidence="1 2">DSM 28354</strain>
    </source>
</reference>
<dbReference type="AlphaFoldDB" id="A0A2T0SYL2"/>
<dbReference type="RefSeq" id="WP_170108696.1">
    <property type="nucleotide sequence ID" value="NZ_PVTE01000009.1"/>
</dbReference>
<keyword evidence="2" id="KW-1185">Reference proteome</keyword>
<evidence type="ECO:0000313" key="1">
    <source>
        <dbReference type="EMBL" id="PRY38479.1"/>
    </source>
</evidence>